<comment type="pathway">
    <text evidence="1 6">Pyrimidine metabolism; dUMP biosynthesis; dUMP from dCTP (dUTP route): step 2/2.</text>
</comment>
<comment type="caution">
    <text evidence="8">The sequence shown here is derived from an EMBL/GenBank/DDBJ whole genome shotgun (WGS) entry which is preliminary data.</text>
</comment>
<keyword evidence="5 6" id="KW-0546">Nucleotide metabolism</keyword>
<dbReference type="CDD" id="cd07557">
    <property type="entry name" value="trimeric_dUTPase"/>
    <property type="match status" value="1"/>
</dbReference>
<dbReference type="InterPro" id="IPR033704">
    <property type="entry name" value="dUTPase_trimeric"/>
</dbReference>
<dbReference type="SUPFAM" id="SSF51283">
    <property type="entry name" value="dUTPase-like"/>
    <property type="match status" value="1"/>
</dbReference>
<gene>
    <name evidence="8" type="primary">DUT</name>
    <name evidence="8" type="ORF">A0H76_620</name>
</gene>
<dbReference type="SMR" id="A0A1X0QIN7"/>
<dbReference type="InterPro" id="IPR029054">
    <property type="entry name" value="dUTPase-like"/>
</dbReference>
<evidence type="ECO:0000256" key="6">
    <source>
        <dbReference type="RuleBase" id="RU367024"/>
    </source>
</evidence>
<comment type="catalytic activity">
    <reaction evidence="6">
        <text>dUTP + H2O = dUMP + diphosphate + H(+)</text>
        <dbReference type="Rhea" id="RHEA:10248"/>
        <dbReference type="ChEBI" id="CHEBI:15377"/>
        <dbReference type="ChEBI" id="CHEBI:15378"/>
        <dbReference type="ChEBI" id="CHEBI:33019"/>
        <dbReference type="ChEBI" id="CHEBI:61555"/>
        <dbReference type="ChEBI" id="CHEBI:246422"/>
        <dbReference type="EC" id="3.6.1.23"/>
    </reaction>
</comment>
<comment type="subunit">
    <text evidence="3 6">Homotrimer.</text>
</comment>
<dbReference type="InterPro" id="IPR036157">
    <property type="entry name" value="dUTPase-like_sf"/>
</dbReference>
<evidence type="ECO:0000256" key="1">
    <source>
        <dbReference type="ARBA" id="ARBA00005142"/>
    </source>
</evidence>
<dbReference type="GO" id="GO:0006226">
    <property type="term" value="P:dUMP biosynthetic process"/>
    <property type="evidence" value="ECO:0007669"/>
    <property type="project" value="UniProtKB-UniRule"/>
</dbReference>
<keyword evidence="6" id="KW-0479">Metal-binding</keyword>
<dbReference type="EMBL" id="LTAI01000160">
    <property type="protein sequence ID" value="ORD99575.1"/>
    <property type="molecule type" value="Genomic_DNA"/>
</dbReference>
<dbReference type="GO" id="GO:0004170">
    <property type="term" value="F:dUTP diphosphatase activity"/>
    <property type="evidence" value="ECO:0007669"/>
    <property type="project" value="UniProtKB-UniRule"/>
</dbReference>
<dbReference type="PANTHER" id="PTHR11241">
    <property type="entry name" value="DEOXYURIDINE 5'-TRIPHOSPHATE NUCLEOTIDOHYDROLASE"/>
    <property type="match status" value="1"/>
</dbReference>
<evidence type="ECO:0000256" key="3">
    <source>
        <dbReference type="ARBA" id="ARBA00011233"/>
    </source>
</evidence>
<organism evidence="8 9">
    <name type="scientific">Hepatospora eriocheir</name>
    <dbReference type="NCBI Taxonomy" id="1081669"/>
    <lineage>
        <taxon>Eukaryota</taxon>
        <taxon>Fungi</taxon>
        <taxon>Fungi incertae sedis</taxon>
        <taxon>Microsporidia</taxon>
        <taxon>Hepatosporidae</taxon>
        <taxon>Hepatospora</taxon>
    </lineage>
</organism>
<reference evidence="8 9" key="1">
    <citation type="journal article" date="2017" name="Environ. Microbiol.">
        <title>Decay of the glycolytic pathway and adaptation to intranuclear parasitism within Enterocytozoonidae microsporidia.</title>
        <authorList>
            <person name="Wiredu Boakye D."/>
            <person name="Jaroenlak P."/>
            <person name="Prachumwat A."/>
            <person name="Williams T.A."/>
            <person name="Bateman K.S."/>
            <person name="Itsathitphaisarn O."/>
            <person name="Sritunyalucksana K."/>
            <person name="Paszkiewicz K.H."/>
            <person name="Moore K.A."/>
            <person name="Stentiford G.D."/>
            <person name="Williams B.A."/>
        </authorList>
    </citation>
    <scope>NUCLEOTIDE SEQUENCE [LARGE SCALE GENOMIC DNA]</scope>
    <source>
        <strain evidence="9">canceri</strain>
    </source>
</reference>
<evidence type="ECO:0000313" key="9">
    <source>
        <dbReference type="Proteomes" id="UP000192501"/>
    </source>
</evidence>
<dbReference type="GO" id="GO:0000287">
    <property type="term" value="F:magnesium ion binding"/>
    <property type="evidence" value="ECO:0007669"/>
    <property type="project" value="UniProtKB-UniRule"/>
</dbReference>
<comment type="cofactor">
    <cofactor evidence="6">
        <name>Mg(2+)</name>
        <dbReference type="ChEBI" id="CHEBI:18420"/>
    </cofactor>
</comment>
<name>A0A1X0QIN7_9MICR</name>
<dbReference type="VEuPathDB" id="MicrosporidiaDB:A0H76_620"/>
<sequence length="130" mass="14528">MKQATVIFTKLTLDSTIPCRHSKGAAGYDMYCNEDIKLQPGDHISVSTGIKCEISSHLFGLVLGRSGVSSKNGVEIIGYIKNNEEIKIEITNCSNMLFETSKNTRIAQLVFLKRKNLEFATEHMNMIDLE</sequence>
<comment type="function">
    <text evidence="6">Involved in nucleotide metabolism via production of dUMP, the immediate precursor of thymidine nucleotides, and decreases the intracellular concentration of dUTP so that uracil cannot be incorporated into DNA.</text>
</comment>
<keyword evidence="6" id="KW-0460">Magnesium</keyword>
<dbReference type="InterPro" id="IPR008181">
    <property type="entry name" value="dUTPase"/>
</dbReference>
<dbReference type="PANTHER" id="PTHR11241:SF0">
    <property type="entry name" value="DEOXYURIDINE 5'-TRIPHOSPHATE NUCLEOTIDOHYDROLASE"/>
    <property type="match status" value="1"/>
</dbReference>
<evidence type="ECO:0000256" key="5">
    <source>
        <dbReference type="ARBA" id="ARBA00023080"/>
    </source>
</evidence>
<dbReference type="VEuPathDB" id="MicrosporidiaDB:HERIO_301"/>
<dbReference type="EC" id="3.6.1.23" evidence="6"/>
<protein>
    <recommendedName>
        <fullName evidence="6">Deoxyuridine 5'-triphosphate nucleotidohydrolase</fullName>
        <shortName evidence="6">dUTPase</shortName>
        <ecNumber evidence="6">3.6.1.23</ecNumber>
    </recommendedName>
    <alternativeName>
        <fullName evidence="6">dUTP pyrophosphatase</fullName>
    </alternativeName>
</protein>
<accession>A0A1X0QIN7</accession>
<dbReference type="AlphaFoldDB" id="A0A1X0QIN7"/>
<comment type="similarity">
    <text evidence="2 6">Belongs to the dUTPase family.</text>
</comment>
<evidence type="ECO:0000256" key="2">
    <source>
        <dbReference type="ARBA" id="ARBA00006581"/>
    </source>
</evidence>
<evidence type="ECO:0000259" key="7">
    <source>
        <dbReference type="Pfam" id="PF00692"/>
    </source>
</evidence>
<feature type="domain" description="dUTPase-like" evidence="7">
    <location>
        <begin position="15"/>
        <end position="123"/>
    </location>
</feature>
<evidence type="ECO:0000256" key="4">
    <source>
        <dbReference type="ARBA" id="ARBA00022801"/>
    </source>
</evidence>
<dbReference type="Pfam" id="PF00692">
    <property type="entry name" value="dUTPase"/>
    <property type="match status" value="1"/>
</dbReference>
<keyword evidence="4 6" id="KW-0378">Hydrolase</keyword>
<proteinExistence type="inferred from homology"/>
<dbReference type="GO" id="GO:0046081">
    <property type="term" value="P:dUTP catabolic process"/>
    <property type="evidence" value="ECO:0007669"/>
    <property type="project" value="UniProtKB-UniRule"/>
</dbReference>
<dbReference type="UniPathway" id="UPA00610">
    <property type="reaction ID" value="UER00666"/>
</dbReference>
<dbReference type="Proteomes" id="UP000192501">
    <property type="component" value="Unassembled WGS sequence"/>
</dbReference>
<dbReference type="Gene3D" id="2.70.40.10">
    <property type="match status" value="1"/>
</dbReference>
<evidence type="ECO:0000313" key="8">
    <source>
        <dbReference type="EMBL" id="ORD99575.1"/>
    </source>
</evidence>